<accession>A0ABS5W2R9</accession>
<dbReference type="InterPro" id="IPR048764">
    <property type="entry name" value="PylC_N"/>
</dbReference>
<dbReference type="Gene3D" id="3.30.1490.20">
    <property type="entry name" value="ATP-grasp fold, A domain"/>
    <property type="match status" value="1"/>
</dbReference>
<gene>
    <name evidence="6" type="ORF">KK137_06815</name>
</gene>
<evidence type="ECO:0000256" key="2">
    <source>
        <dbReference type="ARBA" id="ARBA00022741"/>
    </source>
</evidence>
<dbReference type="Gene3D" id="3.40.50.20">
    <property type="match status" value="1"/>
</dbReference>
<feature type="domain" description="ATP-grasp" evidence="5">
    <location>
        <begin position="125"/>
        <end position="297"/>
    </location>
</feature>
<protein>
    <submittedName>
        <fullName evidence="6">ATP-grasp domain-containing protein</fullName>
    </submittedName>
</protein>
<evidence type="ECO:0000256" key="3">
    <source>
        <dbReference type="ARBA" id="ARBA00022840"/>
    </source>
</evidence>
<dbReference type="PANTHER" id="PTHR43585:SF2">
    <property type="entry name" value="ATP-GRASP ENZYME FSQD"/>
    <property type="match status" value="1"/>
</dbReference>
<name>A0ABS5W2R9_9SPHN</name>
<evidence type="ECO:0000256" key="1">
    <source>
        <dbReference type="ARBA" id="ARBA00022598"/>
    </source>
</evidence>
<evidence type="ECO:0000256" key="4">
    <source>
        <dbReference type="PROSITE-ProRule" id="PRU00409"/>
    </source>
</evidence>
<dbReference type="Pfam" id="PF02655">
    <property type="entry name" value="ATP-grasp_3"/>
    <property type="match status" value="1"/>
</dbReference>
<dbReference type="RefSeq" id="WP_214535403.1">
    <property type="nucleotide sequence ID" value="NZ_JAHFVK010000001.1"/>
</dbReference>
<dbReference type="InterPro" id="IPR003806">
    <property type="entry name" value="ATP-grasp_PylC-type"/>
</dbReference>
<keyword evidence="1" id="KW-0436">Ligase</keyword>
<proteinExistence type="predicted"/>
<comment type="caution">
    <text evidence="6">The sequence shown here is derived from an EMBL/GenBank/DDBJ whole genome shotgun (WGS) entry which is preliminary data.</text>
</comment>
<evidence type="ECO:0000313" key="6">
    <source>
        <dbReference type="EMBL" id="MBT2134042.1"/>
    </source>
</evidence>
<sequence length="323" mass="35215">MRNGPLRILFTSAGRRVELAQCFRAAASRRDVSCEIHACDLDPELSPACQTADARFVVPKCTDPSYVGILQEYCRTRSIDLLVPTIDPELPPLAAARDDFAEAGTFVHVSCAETIDIVRDKQKTIEALAASGVPVPRTASVEEARHSSGAWPFPAFIKPSGGSASRGIGILQGPEDFRGKYDEPMIVQEFLRGPEYTVNVYVDRNGKLLSAVPHIRLSVRAGEVEKGRTERNPAFWEIAERVVSALPGPRGAMCFQLIVDPEKGPRVFEINARFGGGYPLADHAGARFAESLLADLLGQPECASNEWRDGVTMLRYDAAVFDG</sequence>
<organism evidence="6 7">
    <name type="scientific">Croceibacterium selenioxidans</name>
    <dbReference type="NCBI Taxonomy" id="2838833"/>
    <lineage>
        <taxon>Bacteria</taxon>
        <taxon>Pseudomonadati</taxon>
        <taxon>Pseudomonadota</taxon>
        <taxon>Alphaproteobacteria</taxon>
        <taxon>Sphingomonadales</taxon>
        <taxon>Erythrobacteraceae</taxon>
        <taxon>Croceibacterium</taxon>
    </lineage>
</organism>
<dbReference type="InterPro" id="IPR052032">
    <property type="entry name" value="ATP-dep_AA_Ligase"/>
</dbReference>
<dbReference type="Proteomes" id="UP000811255">
    <property type="component" value="Unassembled WGS sequence"/>
</dbReference>
<dbReference type="Gene3D" id="3.30.470.20">
    <property type="entry name" value="ATP-grasp fold, B domain"/>
    <property type="match status" value="1"/>
</dbReference>
<dbReference type="PANTHER" id="PTHR43585">
    <property type="entry name" value="FUMIPYRROLE BIOSYNTHESIS PROTEIN C"/>
    <property type="match status" value="1"/>
</dbReference>
<keyword evidence="7" id="KW-1185">Reference proteome</keyword>
<keyword evidence="2 4" id="KW-0547">Nucleotide-binding</keyword>
<dbReference type="InterPro" id="IPR013815">
    <property type="entry name" value="ATP_grasp_subdomain_1"/>
</dbReference>
<keyword evidence="3 4" id="KW-0067">ATP-binding</keyword>
<evidence type="ECO:0000313" key="7">
    <source>
        <dbReference type="Proteomes" id="UP000811255"/>
    </source>
</evidence>
<evidence type="ECO:0000259" key="5">
    <source>
        <dbReference type="PROSITE" id="PS50975"/>
    </source>
</evidence>
<dbReference type="SUPFAM" id="SSF56059">
    <property type="entry name" value="Glutathione synthetase ATP-binding domain-like"/>
    <property type="match status" value="1"/>
</dbReference>
<reference evidence="6 7" key="1">
    <citation type="submission" date="2021-05" db="EMBL/GenBank/DDBJ databases">
        <title>Croceibacterium sp. LX-88 genome sequence.</title>
        <authorList>
            <person name="Luo X."/>
        </authorList>
    </citation>
    <scope>NUCLEOTIDE SEQUENCE [LARGE SCALE GENOMIC DNA]</scope>
    <source>
        <strain evidence="6 7">LX-88</strain>
    </source>
</reference>
<dbReference type="EMBL" id="JAHFVK010000001">
    <property type="protein sequence ID" value="MBT2134042.1"/>
    <property type="molecule type" value="Genomic_DNA"/>
</dbReference>
<dbReference type="InterPro" id="IPR011761">
    <property type="entry name" value="ATP-grasp"/>
</dbReference>
<dbReference type="PROSITE" id="PS50975">
    <property type="entry name" value="ATP_GRASP"/>
    <property type="match status" value="1"/>
</dbReference>
<dbReference type="Pfam" id="PF21360">
    <property type="entry name" value="PylC-like_N"/>
    <property type="match status" value="1"/>
</dbReference>